<evidence type="ECO:0000256" key="1">
    <source>
        <dbReference type="ARBA" id="ARBA00022723"/>
    </source>
</evidence>
<dbReference type="CDD" id="cd19677">
    <property type="entry name" value="UBR-box_UBR7"/>
    <property type="match status" value="1"/>
</dbReference>
<dbReference type="PANTHER" id="PTHR13513">
    <property type="entry name" value="E3 UBIQUITIN-PROTEIN LIGASE UBR7"/>
    <property type="match status" value="1"/>
</dbReference>
<dbReference type="AlphaFoldDB" id="A0A0B7MQ03"/>
<evidence type="ECO:0000259" key="8">
    <source>
        <dbReference type="PROSITE" id="PS51157"/>
    </source>
</evidence>
<dbReference type="Pfam" id="PF02207">
    <property type="entry name" value="zf-UBR"/>
    <property type="match status" value="1"/>
</dbReference>
<dbReference type="STRING" id="35722.A0A0B7MQ03"/>
<keyword evidence="2 4" id="KW-0863">Zinc-finger</keyword>
<dbReference type="PANTHER" id="PTHR13513:SF9">
    <property type="entry name" value="E3 UBIQUITIN-PROTEIN LIGASE UBR7-RELATED"/>
    <property type="match status" value="1"/>
</dbReference>
<dbReference type="Proteomes" id="UP000054107">
    <property type="component" value="Unassembled WGS sequence"/>
</dbReference>
<dbReference type="EMBL" id="LN719426">
    <property type="protein sequence ID" value="CEP08006.1"/>
    <property type="molecule type" value="Genomic_DNA"/>
</dbReference>
<evidence type="ECO:0000256" key="5">
    <source>
        <dbReference type="PROSITE-ProRule" id="PRU00508"/>
    </source>
</evidence>
<dbReference type="InterPro" id="IPR011011">
    <property type="entry name" value="Znf_FYVE_PHD"/>
</dbReference>
<protein>
    <recommendedName>
        <fullName evidence="11">UBR-type domain-containing protein</fullName>
    </recommendedName>
</protein>
<dbReference type="SMART" id="SM00249">
    <property type="entry name" value="PHD"/>
    <property type="match status" value="1"/>
</dbReference>
<keyword evidence="10" id="KW-1185">Reference proteome</keyword>
<sequence>MADNTNNEEDTVTALEYIQRQEKLEKDAQDILPGNFDECTFSLGYVRQPLYACKTCTIDRGEEPAGMCYSCSIACHASHDLFELFPKRAFRCDCGLSGKFGGHGCSRMVPEKLNFTTNEKNQYNHNFKNLYCRCDQTYDPEKEEATMYQCIGCEDWFHERCIGNIPEAIDEFDCYICRDCTKKYPFLMNGKDVKFSYGLSKGNEPIHQWILPEELVHDTNQKQEAPIQETSETKLETIATDQEASGTKQDTLAADQASSEIKQETITTDQASSSSDSDALKATKDTLMPDEDAIAAGEKRKREEGPEEKQNIIANVYKKLKTDTNCQNVDISLLPEHDHIEVFLQDNWRQNLCRCTKCVQEYKTHNVEFLLEEEATVEPENDEDIGKSLLEIGMEQLQRMDRVQAIESIRAFQTLSSDLKSFFENFKETGKVVTKEDVQEYFDAKRRERQQQQ</sequence>
<dbReference type="PROSITE" id="PS50016">
    <property type="entry name" value="ZF_PHD_2"/>
    <property type="match status" value="1"/>
</dbReference>
<name>A0A0B7MQ03_9FUNG</name>
<evidence type="ECO:0000259" key="7">
    <source>
        <dbReference type="PROSITE" id="PS50016"/>
    </source>
</evidence>
<evidence type="ECO:0000313" key="10">
    <source>
        <dbReference type="Proteomes" id="UP000054107"/>
    </source>
</evidence>
<dbReference type="CDD" id="cd15542">
    <property type="entry name" value="PHD_UBR7"/>
    <property type="match status" value="1"/>
</dbReference>
<feature type="domain" description="UBR-type" evidence="8">
    <location>
        <begin position="37"/>
        <end position="110"/>
    </location>
</feature>
<dbReference type="GO" id="GO:0005737">
    <property type="term" value="C:cytoplasm"/>
    <property type="evidence" value="ECO:0007669"/>
    <property type="project" value="TreeGrafter"/>
</dbReference>
<feature type="compositionally biased region" description="Polar residues" evidence="6">
    <location>
        <begin position="241"/>
        <end position="270"/>
    </location>
</feature>
<accession>A0A0B7MQ03</accession>
<dbReference type="Gene3D" id="3.30.40.10">
    <property type="entry name" value="Zinc/RING finger domain, C3HC4 (zinc finger)"/>
    <property type="match status" value="1"/>
</dbReference>
<dbReference type="InterPro" id="IPR001965">
    <property type="entry name" value="Znf_PHD"/>
</dbReference>
<feature type="domain" description="PHD-type" evidence="7">
    <location>
        <begin position="129"/>
        <end position="183"/>
    </location>
</feature>
<proteinExistence type="predicted"/>
<evidence type="ECO:0008006" key="11">
    <source>
        <dbReference type="Google" id="ProtNLM"/>
    </source>
</evidence>
<dbReference type="SMART" id="SM00396">
    <property type="entry name" value="ZnF_UBR1"/>
    <property type="match status" value="1"/>
</dbReference>
<dbReference type="OrthoDB" id="5795902at2759"/>
<dbReference type="InterPro" id="IPR003126">
    <property type="entry name" value="Znf_UBR"/>
</dbReference>
<feature type="region of interest" description="Disordered" evidence="6">
    <location>
        <begin position="241"/>
        <end position="308"/>
    </location>
</feature>
<evidence type="ECO:0000256" key="6">
    <source>
        <dbReference type="SAM" id="MobiDB-lite"/>
    </source>
</evidence>
<feature type="zinc finger region" description="UBR-type" evidence="5">
    <location>
        <begin position="37"/>
        <end position="110"/>
    </location>
</feature>
<gene>
    <name evidence="9" type="primary">PARPA_01315.1 scaffold 1359</name>
</gene>
<organism evidence="9 10">
    <name type="scientific">Parasitella parasitica</name>
    <dbReference type="NCBI Taxonomy" id="35722"/>
    <lineage>
        <taxon>Eukaryota</taxon>
        <taxon>Fungi</taxon>
        <taxon>Fungi incertae sedis</taxon>
        <taxon>Mucoromycota</taxon>
        <taxon>Mucoromycotina</taxon>
        <taxon>Mucoromycetes</taxon>
        <taxon>Mucorales</taxon>
        <taxon>Mucorineae</taxon>
        <taxon>Mucoraceae</taxon>
        <taxon>Parasitella</taxon>
    </lineage>
</organism>
<dbReference type="PROSITE" id="PS51157">
    <property type="entry name" value="ZF_UBR"/>
    <property type="match status" value="1"/>
</dbReference>
<dbReference type="InterPro" id="IPR013083">
    <property type="entry name" value="Znf_RING/FYVE/PHD"/>
</dbReference>
<keyword evidence="3" id="KW-0862">Zinc</keyword>
<dbReference type="SUPFAM" id="SSF57903">
    <property type="entry name" value="FYVE/PHD zinc finger"/>
    <property type="match status" value="1"/>
</dbReference>
<dbReference type="GO" id="GO:0061630">
    <property type="term" value="F:ubiquitin protein ligase activity"/>
    <property type="evidence" value="ECO:0007669"/>
    <property type="project" value="InterPro"/>
</dbReference>
<evidence type="ECO:0000313" key="9">
    <source>
        <dbReference type="EMBL" id="CEP08006.1"/>
    </source>
</evidence>
<dbReference type="InterPro" id="IPR047506">
    <property type="entry name" value="UBR7-like_UBR-box"/>
</dbReference>
<evidence type="ECO:0000256" key="2">
    <source>
        <dbReference type="ARBA" id="ARBA00022771"/>
    </source>
</evidence>
<evidence type="ECO:0000256" key="3">
    <source>
        <dbReference type="ARBA" id="ARBA00022833"/>
    </source>
</evidence>
<keyword evidence="1" id="KW-0479">Metal-binding</keyword>
<evidence type="ECO:0000256" key="4">
    <source>
        <dbReference type="PROSITE-ProRule" id="PRU00146"/>
    </source>
</evidence>
<dbReference type="InterPro" id="IPR040204">
    <property type="entry name" value="UBR7"/>
</dbReference>
<dbReference type="GO" id="GO:0008270">
    <property type="term" value="F:zinc ion binding"/>
    <property type="evidence" value="ECO:0007669"/>
    <property type="project" value="UniProtKB-KW"/>
</dbReference>
<feature type="compositionally biased region" description="Basic and acidic residues" evidence="6">
    <location>
        <begin position="297"/>
        <end position="308"/>
    </location>
</feature>
<reference evidence="9 10" key="1">
    <citation type="submission" date="2014-09" db="EMBL/GenBank/DDBJ databases">
        <authorList>
            <person name="Ellenberger Sabrina"/>
        </authorList>
    </citation>
    <scope>NUCLEOTIDE SEQUENCE [LARGE SCALE GENOMIC DNA]</scope>
    <source>
        <strain evidence="9 10">CBS 412.66</strain>
    </source>
</reference>
<dbReference type="InterPro" id="IPR019787">
    <property type="entry name" value="Znf_PHD-finger"/>
</dbReference>